<dbReference type="CDD" id="cd14270">
    <property type="entry name" value="UBA"/>
    <property type="match status" value="1"/>
</dbReference>
<comment type="caution">
    <text evidence="3">The sequence shown here is derived from an EMBL/GenBank/DDBJ whole genome shotgun (WGS) entry which is preliminary data.</text>
</comment>
<dbReference type="AlphaFoldDB" id="A0A8H7D4U9"/>
<feature type="compositionally biased region" description="Basic and acidic residues" evidence="1">
    <location>
        <begin position="258"/>
        <end position="267"/>
    </location>
</feature>
<evidence type="ECO:0000313" key="3">
    <source>
        <dbReference type="EMBL" id="KAF7359412.1"/>
    </source>
</evidence>
<sequence length="357" mass="37736">MSSGCLTLHPHQCLQLHQAPEPSTDAFGMPVMSNDSPFGTPANGFPPAAAPPAVAGVNAFDEALGKIPAGSSPAPQFTAFDAAFDDNFDFGSASAAATTETAFPPAPTFSPASAMRVRTSLTASSLRTVRRPSPESPKPNGSNIPNFGASPISQPSQNGSAAGGAATSFRRGVCRVRIWVKRRGFERIPQLTHHGDGAKWTAVKRTAASLPLQSPLPLRQRVLPRPEEQPNVPFHPPPRHRSPPPPKGSKGRPSTSSSKEEKTKDSPPTRSSKLSIRLPFGRKKNKPAEPLPAGPSHLTPPREEPESTGTPGLDDDVEAVKQLTAMGFSRVQAVDALEVSGYDVQKALNSLLNLNAQ</sequence>
<gene>
    <name evidence="3" type="ORF">MSAN_01283800</name>
</gene>
<keyword evidence="4" id="KW-1185">Reference proteome</keyword>
<feature type="region of interest" description="Disordered" evidence="1">
    <location>
        <begin position="226"/>
        <end position="316"/>
    </location>
</feature>
<evidence type="ECO:0000259" key="2">
    <source>
        <dbReference type="PROSITE" id="PS50030"/>
    </source>
</evidence>
<reference evidence="3" key="1">
    <citation type="submission" date="2020-05" db="EMBL/GenBank/DDBJ databases">
        <title>Mycena genomes resolve the evolution of fungal bioluminescence.</title>
        <authorList>
            <person name="Tsai I.J."/>
        </authorList>
    </citation>
    <scope>NUCLEOTIDE SEQUENCE</scope>
    <source>
        <strain evidence="3">160909Yilan</strain>
    </source>
</reference>
<proteinExistence type="predicted"/>
<feature type="region of interest" description="Disordered" evidence="1">
    <location>
        <begin position="122"/>
        <end position="166"/>
    </location>
</feature>
<feature type="domain" description="UBA" evidence="2">
    <location>
        <begin position="312"/>
        <end position="354"/>
    </location>
</feature>
<evidence type="ECO:0000256" key="1">
    <source>
        <dbReference type="SAM" id="MobiDB-lite"/>
    </source>
</evidence>
<dbReference type="OrthoDB" id="524326at2759"/>
<dbReference type="Proteomes" id="UP000623467">
    <property type="component" value="Unassembled WGS sequence"/>
</dbReference>
<protein>
    <recommendedName>
        <fullName evidence="2">UBA domain-containing protein</fullName>
    </recommendedName>
</protein>
<evidence type="ECO:0000313" key="4">
    <source>
        <dbReference type="Proteomes" id="UP000623467"/>
    </source>
</evidence>
<dbReference type="SMART" id="SM00165">
    <property type="entry name" value="UBA"/>
    <property type="match status" value="1"/>
</dbReference>
<name>A0A8H7D4U9_9AGAR</name>
<feature type="compositionally biased region" description="Polar residues" evidence="1">
    <location>
        <begin position="139"/>
        <end position="160"/>
    </location>
</feature>
<dbReference type="EMBL" id="JACAZH010000009">
    <property type="protein sequence ID" value="KAF7359412.1"/>
    <property type="molecule type" value="Genomic_DNA"/>
</dbReference>
<accession>A0A8H7D4U9</accession>
<dbReference type="InterPro" id="IPR009060">
    <property type="entry name" value="UBA-like_sf"/>
</dbReference>
<dbReference type="Gene3D" id="1.10.8.10">
    <property type="entry name" value="DNA helicase RuvA subunit, C-terminal domain"/>
    <property type="match status" value="1"/>
</dbReference>
<dbReference type="InterPro" id="IPR015940">
    <property type="entry name" value="UBA"/>
</dbReference>
<organism evidence="3 4">
    <name type="scientific">Mycena sanguinolenta</name>
    <dbReference type="NCBI Taxonomy" id="230812"/>
    <lineage>
        <taxon>Eukaryota</taxon>
        <taxon>Fungi</taxon>
        <taxon>Dikarya</taxon>
        <taxon>Basidiomycota</taxon>
        <taxon>Agaricomycotina</taxon>
        <taxon>Agaricomycetes</taxon>
        <taxon>Agaricomycetidae</taxon>
        <taxon>Agaricales</taxon>
        <taxon>Marasmiineae</taxon>
        <taxon>Mycenaceae</taxon>
        <taxon>Mycena</taxon>
    </lineage>
</organism>
<dbReference type="SUPFAM" id="SSF46934">
    <property type="entry name" value="UBA-like"/>
    <property type="match status" value="1"/>
</dbReference>
<dbReference type="Pfam" id="PF00627">
    <property type="entry name" value="UBA"/>
    <property type="match status" value="1"/>
</dbReference>
<dbReference type="PROSITE" id="PS50030">
    <property type="entry name" value="UBA"/>
    <property type="match status" value="1"/>
</dbReference>